<dbReference type="EMBL" id="CP037426">
    <property type="protein sequence ID" value="QGT16602.1"/>
    <property type="molecule type" value="Genomic_DNA"/>
</dbReference>
<dbReference type="AlphaFoldDB" id="A0A6I6CQE8"/>
<feature type="region of interest" description="Disordered" evidence="1">
    <location>
        <begin position="1"/>
        <end position="21"/>
    </location>
</feature>
<evidence type="ECO:0000313" key="2">
    <source>
        <dbReference type="EMBL" id="QGT16602.1"/>
    </source>
</evidence>
<proteinExistence type="predicted"/>
<reference evidence="2 3" key="1">
    <citation type="submission" date="2019-03" db="EMBL/GenBank/DDBJ databases">
        <title>Wolbachia endosymbiont of Haematobia irritans wIrr.</title>
        <authorList>
            <person name="Parry R.H."/>
            <person name="Asgari S."/>
        </authorList>
    </citation>
    <scope>NUCLEOTIDE SEQUENCE [LARGE SCALE GENOMIC DNA]</scope>
    <source>
        <strain evidence="3">wIrr</strain>
    </source>
</reference>
<sequence>MLVSEQIESVDREGLKQQNHIHKDTECSEETTIYGHINQHMEKNISNTLHEIYDALMSYNESEQSMTST</sequence>
<gene>
    <name evidence="2" type="ORF">E0495_05370</name>
</gene>
<name>A0A6I6CQE8_WOLPI</name>
<evidence type="ECO:0000313" key="3">
    <source>
        <dbReference type="Proteomes" id="UP000422744"/>
    </source>
</evidence>
<dbReference type="RefSeq" id="WP_155969249.1">
    <property type="nucleotide sequence ID" value="NZ_AP028950.1"/>
</dbReference>
<feature type="compositionally biased region" description="Basic and acidic residues" evidence="1">
    <location>
        <begin position="9"/>
        <end position="21"/>
    </location>
</feature>
<dbReference type="Proteomes" id="UP000422744">
    <property type="component" value="Chromosome"/>
</dbReference>
<accession>A0A6I6CQE8</accession>
<organism evidence="2 3">
    <name type="scientific">Wolbachia pipientis</name>
    <dbReference type="NCBI Taxonomy" id="955"/>
    <lineage>
        <taxon>Bacteria</taxon>
        <taxon>Pseudomonadati</taxon>
        <taxon>Pseudomonadota</taxon>
        <taxon>Alphaproteobacteria</taxon>
        <taxon>Rickettsiales</taxon>
        <taxon>Anaplasmataceae</taxon>
        <taxon>Wolbachieae</taxon>
        <taxon>Wolbachia</taxon>
    </lineage>
</organism>
<evidence type="ECO:0000256" key="1">
    <source>
        <dbReference type="SAM" id="MobiDB-lite"/>
    </source>
</evidence>
<protein>
    <submittedName>
        <fullName evidence="2">Uncharacterized protein</fullName>
    </submittedName>
</protein>